<keyword evidence="2" id="KW-1185">Reference proteome</keyword>
<dbReference type="AlphaFoldDB" id="A0A5B1L4J1"/>
<evidence type="ECO:0000313" key="1">
    <source>
        <dbReference type="EMBL" id="KAA1415356.1"/>
    </source>
</evidence>
<accession>A0A5B1L4J1</accession>
<gene>
    <name evidence="1" type="ORF">F0U44_22005</name>
</gene>
<protein>
    <submittedName>
        <fullName evidence="1">Uncharacterized protein</fullName>
    </submittedName>
</protein>
<proteinExistence type="predicted"/>
<name>A0A5B1L4J1_9ACTN</name>
<reference evidence="1 2" key="2">
    <citation type="submission" date="2019-09" db="EMBL/GenBank/DDBJ databases">
        <authorList>
            <person name="Jin C."/>
        </authorList>
    </citation>
    <scope>NUCLEOTIDE SEQUENCE [LARGE SCALE GENOMIC DNA]</scope>
    <source>
        <strain evidence="1 2">BN130099</strain>
    </source>
</reference>
<reference evidence="1 2" key="1">
    <citation type="submission" date="2019-09" db="EMBL/GenBank/DDBJ databases">
        <title>Nocardioides panacisoli sp. nov., isolated from the soil of a ginseng field.</title>
        <authorList>
            <person name="Cho C."/>
        </authorList>
    </citation>
    <scope>NUCLEOTIDE SEQUENCE [LARGE SCALE GENOMIC DNA]</scope>
    <source>
        <strain evidence="1 2">BN130099</strain>
    </source>
</reference>
<organism evidence="1 2">
    <name type="scientific">Nocardioides humilatus</name>
    <dbReference type="NCBI Taxonomy" id="2607660"/>
    <lineage>
        <taxon>Bacteria</taxon>
        <taxon>Bacillati</taxon>
        <taxon>Actinomycetota</taxon>
        <taxon>Actinomycetes</taxon>
        <taxon>Propionibacteriales</taxon>
        <taxon>Nocardioidaceae</taxon>
        <taxon>Nocardioides</taxon>
    </lineage>
</organism>
<sequence>MGIEPEHRAILSVAAAAREVADLAYTVVRRINEPAIPQDRIRAWRSLRLQALAGLDRCVLAELLVGATWAQVAHGYGLTPEQMQKRFEPTLHRWLNGTVLPEGGPSAEFTTGLVGDTDPAGTAAALDLWIMRHTEPWMDYPIDPVTRAISEEY</sequence>
<comment type="caution">
    <text evidence="1">The sequence shown here is derived from an EMBL/GenBank/DDBJ whole genome shotgun (WGS) entry which is preliminary data.</text>
</comment>
<dbReference type="RefSeq" id="WP_149730534.1">
    <property type="nucleotide sequence ID" value="NZ_VUJV01000010.1"/>
</dbReference>
<dbReference type="EMBL" id="VUJV01000010">
    <property type="protein sequence ID" value="KAA1415356.1"/>
    <property type="molecule type" value="Genomic_DNA"/>
</dbReference>
<evidence type="ECO:0000313" key="2">
    <source>
        <dbReference type="Proteomes" id="UP000325003"/>
    </source>
</evidence>
<dbReference type="Proteomes" id="UP000325003">
    <property type="component" value="Unassembled WGS sequence"/>
</dbReference>